<keyword evidence="13" id="KW-1185">Reference proteome</keyword>
<comment type="similarity">
    <text evidence="1 6">Belongs to the RNA polymerase beta chain family.</text>
</comment>
<evidence type="ECO:0000256" key="3">
    <source>
        <dbReference type="ARBA" id="ARBA00022679"/>
    </source>
</evidence>
<dbReference type="STRING" id="291195.A0A437AKY0"/>
<dbReference type="OrthoDB" id="10248617at2759"/>
<dbReference type="GO" id="GO:0003899">
    <property type="term" value="F:DNA-directed RNA polymerase activity"/>
    <property type="evidence" value="ECO:0007669"/>
    <property type="project" value="UniProtKB-EC"/>
</dbReference>
<evidence type="ECO:0000256" key="2">
    <source>
        <dbReference type="ARBA" id="ARBA00022478"/>
    </source>
</evidence>
<evidence type="ECO:0000256" key="7">
    <source>
        <dbReference type="RuleBase" id="RU363031"/>
    </source>
</evidence>
<evidence type="ECO:0000259" key="10">
    <source>
        <dbReference type="Pfam" id="PF04560"/>
    </source>
</evidence>
<dbReference type="InterPro" id="IPR007120">
    <property type="entry name" value="DNA-dir_RNAP_su2_dom"/>
</dbReference>
<evidence type="ECO:0000256" key="6">
    <source>
        <dbReference type="RuleBase" id="RU000434"/>
    </source>
</evidence>
<comment type="function">
    <text evidence="7">DNA-dependent RNA polymerase catalyzes the transcription of DNA into RNA using the four ribonucleoside triphosphates as substrates.</text>
</comment>
<feature type="domain" description="DNA-directed RNA polymerase subunit 2 hybrid-binding" evidence="9">
    <location>
        <begin position="381"/>
        <end position="500"/>
    </location>
</feature>
<dbReference type="InterPro" id="IPR037033">
    <property type="entry name" value="DNA-dir_RNAP_su2_hyb_sf"/>
</dbReference>
<protein>
    <recommendedName>
        <fullName evidence="7">DNA-directed RNA polymerase subunit beta</fullName>
        <ecNumber evidence="7">2.7.7.6</ecNumber>
    </recommendedName>
</protein>
<feature type="domain" description="DNA-directed RNA polymerase subunit 2 hybrid-binding" evidence="9">
    <location>
        <begin position="521"/>
        <end position="743"/>
    </location>
</feature>
<feature type="domain" description="RNA polymerase Rpb2" evidence="10">
    <location>
        <begin position="745"/>
        <end position="828"/>
    </location>
</feature>
<dbReference type="AlphaFoldDB" id="A0A437AKY0"/>
<evidence type="ECO:0000256" key="1">
    <source>
        <dbReference type="ARBA" id="ARBA00006835"/>
    </source>
</evidence>
<evidence type="ECO:0000256" key="4">
    <source>
        <dbReference type="ARBA" id="ARBA00022695"/>
    </source>
</evidence>
<keyword evidence="2 7" id="KW-0240">DNA-directed RNA polymerase</keyword>
<evidence type="ECO:0000313" key="13">
    <source>
        <dbReference type="Proteomes" id="UP000282876"/>
    </source>
</evidence>
<comment type="caution">
    <text evidence="12">The sequence shown here is derived from an EMBL/GenBank/DDBJ whole genome shotgun (WGS) entry which is preliminary data.</text>
</comment>
<dbReference type="GO" id="GO:0003677">
    <property type="term" value="F:DNA binding"/>
    <property type="evidence" value="ECO:0007669"/>
    <property type="project" value="InterPro"/>
</dbReference>
<dbReference type="GO" id="GO:0000428">
    <property type="term" value="C:DNA-directed RNA polymerase complex"/>
    <property type="evidence" value="ECO:0007669"/>
    <property type="project" value="UniProtKB-KW"/>
</dbReference>
<feature type="chain" id="PRO_5019567376" description="DNA-directed RNA polymerase subunit beta" evidence="8">
    <location>
        <begin position="27"/>
        <end position="829"/>
    </location>
</feature>
<dbReference type="Proteomes" id="UP000282876">
    <property type="component" value="Unassembled WGS sequence"/>
</dbReference>
<dbReference type="InterPro" id="IPR007641">
    <property type="entry name" value="RNA_pol_Rpb2_7"/>
</dbReference>
<dbReference type="CDD" id="cd00653">
    <property type="entry name" value="RNA_pol_B_RPB2"/>
    <property type="match status" value="1"/>
</dbReference>
<dbReference type="EMBL" id="RCSS01000406">
    <property type="protein sequence ID" value="RVD91789.1"/>
    <property type="molecule type" value="Genomic_DNA"/>
</dbReference>
<keyword evidence="3 7" id="KW-0808">Transferase</keyword>
<sequence>VLSSVLRKCLILFFELFLLFLRKSLQNKLKIDEEEKREVSEVEYLGSIFKTVFRERGLGSKEACERLFGLIACHLENYHDKVNFLVLAIRKLILLVNSEIKEDDPDDPSNHEVIGVSHLLSFIVKEKLNETLRNLVFTYAKKKGELNLNLIRNLAKKIEPMVCQKVENFLATGNFNTLSCSDVLQDKGFVILAERLNFLRFISHFRCVNRGSFFTNVKTTTVRKLRPESYGFICPVHTPDGTPCGILNHLSSEATVIYKNQPFNTNIFSQFGVSHQQFGLPVVLDGKVIGYSKNTKLLAQKIREEREKVEVALLPEGLFIFTGVGRYSRAIINLQTKKEENIGIMEQLYLKIIPYNKKVTDFKEEIFYQEKSMTSFLSLTASLTPFSDYNQSPRNVYQCQMAKQSMGINCHSLKYRNDSKTYQHFYNQIPIVQTNNYSKYDLQDYPLGVNTIIAVLSYTAYDMEDAMIINKSSKERGMFNGFVYKTEIIHLEKNQNLIEIIEEGTFLTPNSFFYSFSEFNEKKVKNYNGMEGGFVDKIILADSLIIVRLRIERNPNIGDKFCSRHGQKGVCSFHYPAVDLPFSESGLVPDVIINPHAFPSRMTIGMMIESLAGKSGCLLGKIQNGNSFMKYEMEDESVKQTNKSVNQTNNSVNQTNLENSFDDENSHPKLISHFGNELLKCGFNYFGNETMYSGVTGTPFKTDIFIGVVYYQRLRHMVNDKFQVRIQGPVQPQTKQPIKGRSKLGGVRLGEMERDALLAHGASYILNDRFMTCSDGTLFYYCVSCKSILFSNKEGCLCGNKIIKEVYLPYVYKYLCTELMAMNVRVRLE</sequence>
<dbReference type="SUPFAM" id="SSF64484">
    <property type="entry name" value="beta and beta-prime subunits of DNA dependent RNA-polymerase"/>
    <property type="match status" value="1"/>
</dbReference>
<proteinExistence type="inferred from homology"/>
<dbReference type="PROSITE" id="PS01166">
    <property type="entry name" value="RNA_POL_BETA"/>
    <property type="match status" value="1"/>
</dbReference>
<reference evidence="12 13" key="1">
    <citation type="submission" date="2018-10" db="EMBL/GenBank/DDBJ databases">
        <title>Draft genome sequence of the microsporidian Tubulinosema ratisbonensis.</title>
        <authorList>
            <person name="Polonais V."/>
            <person name="Peyretaillade E."/>
            <person name="Niehus S."/>
            <person name="Wawrzyniak I."/>
            <person name="Franchet A."/>
            <person name="Gaspin C."/>
            <person name="Reichstadt M."/>
            <person name="Belser C."/>
            <person name="Labadie K."/>
            <person name="Delbac F."/>
            <person name="Ferrandon D."/>
        </authorList>
    </citation>
    <scope>NUCLEOTIDE SEQUENCE [LARGE SCALE GENOMIC DNA]</scope>
    <source>
        <strain evidence="12 13">Franzen</strain>
    </source>
</reference>
<dbReference type="Gene3D" id="2.40.270.10">
    <property type="entry name" value="DNA-directed RNA polymerase, subunit 2, domain 6"/>
    <property type="match status" value="2"/>
</dbReference>
<dbReference type="Pfam" id="PF04565">
    <property type="entry name" value="RNA_pol_Rpb2_3"/>
    <property type="match status" value="1"/>
</dbReference>
<organism evidence="12 13">
    <name type="scientific">Tubulinosema ratisbonensis</name>
    <dbReference type="NCBI Taxonomy" id="291195"/>
    <lineage>
        <taxon>Eukaryota</taxon>
        <taxon>Fungi</taxon>
        <taxon>Fungi incertae sedis</taxon>
        <taxon>Microsporidia</taxon>
        <taxon>Tubulinosematoidea</taxon>
        <taxon>Tubulinosematidae</taxon>
        <taxon>Tubulinosema</taxon>
    </lineage>
</organism>
<accession>A0A437AKY0</accession>
<dbReference type="Pfam" id="PF00562">
    <property type="entry name" value="RNA_pol_Rpb2_6"/>
    <property type="match status" value="2"/>
</dbReference>
<evidence type="ECO:0000256" key="8">
    <source>
        <dbReference type="SAM" id="SignalP"/>
    </source>
</evidence>
<keyword evidence="4 7" id="KW-0548">Nucleotidyltransferase</keyword>
<comment type="catalytic activity">
    <reaction evidence="7">
        <text>RNA(n) + a ribonucleoside 5'-triphosphate = RNA(n+1) + diphosphate</text>
        <dbReference type="Rhea" id="RHEA:21248"/>
        <dbReference type="Rhea" id="RHEA-COMP:14527"/>
        <dbReference type="Rhea" id="RHEA-COMP:17342"/>
        <dbReference type="ChEBI" id="CHEBI:33019"/>
        <dbReference type="ChEBI" id="CHEBI:61557"/>
        <dbReference type="ChEBI" id="CHEBI:140395"/>
        <dbReference type="EC" id="2.7.7.6"/>
    </reaction>
</comment>
<dbReference type="Gene3D" id="3.90.1800.10">
    <property type="entry name" value="RNA polymerase alpha subunit dimerisation domain"/>
    <property type="match status" value="1"/>
</dbReference>
<feature type="domain" description="RNA polymerase Rpb2" evidence="11">
    <location>
        <begin position="192"/>
        <end position="256"/>
    </location>
</feature>
<evidence type="ECO:0000259" key="11">
    <source>
        <dbReference type="Pfam" id="PF04565"/>
    </source>
</evidence>
<gene>
    <name evidence="12" type="ORF">TUBRATIS_17440</name>
</gene>
<evidence type="ECO:0000259" key="9">
    <source>
        <dbReference type="Pfam" id="PF00562"/>
    </source>
</evidence>
<dbReference type="EC" id="2.7.7.6" evidence="7"/>
<evidence type="ECO:0000256" key="5">
    <source>
        <dbReference type="ARBA" id="ARBA00023163"/>
    </source>
</evidence>
<dbReference type="InterPro" id="IPR015712">
    <property type="entry name" value="DNA-dir_RNA_pol_su2"/>
</dbReference>
<evidence type="ECO:0000313" key="12">
    <source>
        <dbReference type="EMBL" id="RVD91789.1"/>
    </source>
</evidence>
<feature type="signal peptide" evidence="8">
    <location>
        <begin position="1"/>
        <end position="26"/>
    </location>
</feature>
<dbReference type="GO" id="GO:0032549">
    <property type="term" value="F:ribonucleoside binding"/>
    <property type="evidence" value="ECO:0007669"/>
    <property type="project" value="InterPro"/>
</dbReference>
<dbReference type="Pfam" id="PF04560">
    <property type="entry name" value="RNA_pol_Rpb2_7"/>
    <property type="match status" value="1"/>
</dbReference>
<dbReference type="InterPro" id="IPR007121">
    <property type="entry name" value="RNA_pol_bsu_CS"/>
</dbReference>
<feature type="non-terminal residue" evidence="12">
    <location>
        <position position="1"/>
    </location>
</feature>
<dbReference type="Gene3D" id="3.90.1100.10">
    <property type="match status" value="1"/>
</dbReference>
<name>A0A437AKY0_9MICR</name>
<dbReference type="InterPro" id="IPR007645">
    <property type="entry name" value="RNA_pol_Rpb2_3"/>
</dbReference>
<keyword evidence="8" id="KW-0732">Signal</keyword>
<dbReference type="GO" id="GO:0006351">
    <property type="term" value="P:DNA-templated transcription"/>
    <property type="evidence" value="ECO:0007669"/>
    <property type="project" value="InterPro"/>
</dbReference>
<dbReference type="VEuPathDB" id="MicrosporidiaDB:TUBRATIS_17440"/>
<dbReference type="PANTHER" id="PTHR20856">
    <property type="entry name" value="DNA-DIRECTED RNA POLYMERASE I SUBUNIT 2"/>
    <property type="match status" value="1"/>
</dbReference>
<keyword evidence="5 7" id="KW-0804">Transcription</keyword>